<evidence type="ECO:0000313" key="2">
    <source>
        <dbReference type="Proteomes" id="UP000597656"/>
    </source>
</evidence>
<reference evidence="2" key="1">
    <citation type="journal article" date="2019" name="Int. J. Syst. Evol. Microbiol.">
        <title>The Global Catalogue of Microorganisms (GCM) 10K type strain sequencing project: providing services to taxonomists for standard genome sequencing and annotation.</title>
        <authorList>
            <consortium name="The Broad Institute Genomics Platform"/>
            <consortium name="The Broad Institute Genome Sequencing Center for Infectious Disease"/>
            <person name="Wu L."/>
            <person name="Ma J."/>
        </authorList>
    </citation>
    <scope>NUCLEOTIDE SEQUENCE [LARGE SCALE GENOMIC DNA]</scope>
    <source>
        <strain evidence="2">CGMCC 4.7319</strain>
    </source>
</reference>
<dbReference type="RefSeq" id="WP_373294076.1">
    <property type="nucleotide sequence ID" value="NZ_BMNC01000003.1"/>
</dbReference>
<gene>
    <name evidence="1" type="ORF">GCM10011609_27050</name>
</gene>
<organism evidence="1 2">
    <name type="scientific">Lentzea pudingi</name>
    <dbReference type="NCBI Taxonomy" id="1789439"/>
    <lineage>
        <taxon>Bacteria</taxon>
        <taxon>Bacillati</taxon>
        <taxon>Actinomycetota</taxon>
        <taxon>Actinomycetes</taxon>
        <taxon>Pseudonocardiales</taxon>
        <taxon>Pseudonocardiaceae</taxon>
        <taxon>Lentzea</taxon>
    </lineage>
</organism>
<comment type="caution">
    <text evidence="1">The sequence shown here is derived from an EMBL/GenBank/DDBJ whole genome shotgun (WGS) entry which is preliminary data.</text>
</comment>
<name>A0ABQ2HQN8_9PSEU</name>
<sequence length="137" mass="14428">MSTTTPADGSAGQDTARRAADLRQLLAGLTAVRDGDLGIRLPGEIGTVCNGTVDQLSPFTSEVTRGVCEVGSPGGQAEVAGVAQSAMTDQTDTATRMVPVPAHHTRPLKLLSSLDELRERIALHLNAACAHRWMRAR</sequence>
<proteinExistence type="predicted"/>
<dbReference type="EMBL" id="BMNC01000003">
    <property type="protein sequence ID" value="GGM88853.1"/>
    <property type="molecule type" value="Genomic_DNA"/>
</dbReference>
<dbReference type="Proteomes" id="UP000597656">
    <property type="component" value="Unassembled WGS sequence"/>
</dbReference>
<evidence type="ECO:0000313" key="1">
    <source>
        <dbReference type="EMBL" id="GGM88853.1"/>
    </source>
</evidence>
<accession>A0ABQ2HQN8</accession>
<keyword evidence="2" id="KW-1185">Reference proteome</keyword>
<protein>
    <submittedName>
        <fullName evidence="1">Uncharacterized protein</fullName>
    </submittedName>
</protein>